<accession>A0A1H9LBL9</accession>
<dbReference type="Proteomes" id="UP000199114">
    <property type="component" value="Unassembled WGS sequence"/>
</dbReference>
<sequence length="225" mass="25119">MLLATLVVDYPILRETLSHAPNANVTWEQSDLTEAGGHQMLIWVEGDDDTFAAFDAGLESDPTVTVPDRVVEVDDRRLYRLELTADGHRRSVYPTVIEEGGVLQEVTATAEGWYFRIAFPSDEALERFHAFFVDRDLDVELRKLHETREGVDGSGTRSAFGVTERQREALVAAVDAGYLDIPRSCSLAELGEQLDISPNATSERFRRGVRSLVENTVYPDDESSN</sequence>
<evidence type="ECO:0000256" key="2">
    <source>
        <dbReference type="ARBA" id="ARBA00023163"/>
    </source>
</evidence>
<gene>
    <name evidence="5" type="ORF">SAMN04489841_2916</name>
</gene>
<dbReference type="PANTHER" id="PTHR34236">
    <property type="entry name" value="DIMETHYL SULFOXIDE REDUCTASE TRANSCRIPTIONAL ACTIVATOR"/>
    <property type="match status" value="1"/>
</dbReference>
<evidence type="ECO:0000259" key="4">
    <source>
        <dbReference type="Pfam" id="PF15915"/>
    </source>
</evidence>
<dbReference type="InterPro" id="IPR007050">
    <property type="entry name" value="HTH_bacterioopsin"/>
</dbReference>
<dbReference type="OrthoDB" id="202021at2157"/>
<keyword evidence="6" id="KW-1185">Reference proteome</keyword>
<dbReference type="Pfam" id="PF04967">
    <property type="entry name" value="HTH_10"/>
    <property type="match status" value="1"/>
</dbReference>
<keyword evidence="1" id="KW-0805">Transcription regulation</keyword>
<evidence type="ECO:0000313" key="6">
    <source>
        <dbReference type="Proteomes" id="UP000199114"/>
    </source>
</evidence>
<dbReference type="EMBL" id="FOFD01000004">
    <property type="protein sequence ID" value="SER08911.1"/>
    <property type="molecule type" value="Genomic_DNA"/>
</dbReference>
<evidence type="ECO:0000256" key="1">
    <source>
        <dbReference type="ARBA" id="ARBA00023015"/>
    </source>
</evidence>
<feature type="domain" description="HTH bat-type" evidence="3">
    <location>
        <begin position="163"/>
        <end position="213"/>
    </location>
</feature>
<dbReference type="Pfam" id="PF15915">
    <property type="entry name" value="BAT"/>
    <property type="match status" value="1"/>
</dbReference>
<evidence type="ECO:0008006" key="7">
    <source>
        <dbReference type="Google" id="ProtNLM"/>
    </source>
</evidence>
<protein>
    <recommendedName>
        <fullName evidence="7">GAF and HTH_10 associated domain-containing protein</fullName>
    </recommendedName>
</protein>
<organism evidence="5 6">
    <name type="scientific">Natrinema salaciae</name>
    <dbReference type="NCBI Taxonomy" id="1186196"/>
    <lineage>
        <taxon>Archaea</taxon>
        <taxon>Methanobacteriati</taxon>
        <taxon>Methanobacteriota</taxon>
        <taxon>Stenosarchaea group</taxon>
        <taxon>Halobacteria</taxon>
        <taxon>Halobacteriales</taxon>
        <taxon>Natrialbaceae</taxon>
        <taxon>Natrinema</taxon>
    </lineage>
</organism>
<dbReference type="PANTHER" id="PTHR34236:SF1">
    <property type="entry name" value="DIMETHYL SULFOXIDE REDUCTASE TRANSCRIPTIONAL ACTIVATOR"/>
    <property type="match status" value="1"/>
</dbReference>
<feature type="domain" description="Bacterioopsin transcriptional activator GAF and HTH associated" evidence="4">
    <location>
        <begin position="16"/>
        <end position="151"/>
    </location>
</feature>
<proteinExistence type="predicted"/>
<dbReference type="RefSeq" id="WP_090618469.1">
    <property type="nucleotide sequence ID" value="NZ_FOFD01000004.1"/>
</dbReference>
<keyword evidence="2" id="KW-0804">Transcription</keyword>
<name>A0A1H9LBL9_9EURY</name>
<evidence type="ECO:0000259" key="3">
    <source>
        <dbReference type="Pfam" id="PF04967"/>
    </source>
</evidence>
<dbReference type="InterPro" id="IPR031803">
    <property type="entry name" value="BAT_GAF/HTH-assoc"/>
</dbReference>
<reference evidence="6" key="1">
    <citation type="submission" date="2016-10" db="EMBL/GenBank/DDBJ databases">
        <authorList>
            <person name="Varghese N."/>
            <person name="Submissions S."/>
        </authorList>
    </citation>
    <scope>NUCLEOTIDE SEQUENCE [LARGE SCALE GENOMIC DNA]</scope>
    <source>
        <strain evidence="6">DSM 25055</strain>
    </source>
</reference>
<dbReference type="AlphaFoldDB" id="A0A1H9LBL9"/>
<evidence type="ECO:0000313" key="5">
    <source>
        <dbReference type="EMBL" id="SER08911.1"/>
    </source>
</evidence>